<protein>
    <recommendedName>
        <fullName evidence="3">Phytanoyl-CoA dioxygenase</fullName>
    </recommendedName>
</protein>
<dbReference type="Gene3D" id="2.60.120.620">
    <property type="entry name" value="q2cbj1_9rhob like domain"/>
    <property type="match status" value="1"/>
</dbReference>
<dbReference type="PANTHER" id="PTHR21308:SF1">
    <property type="entry name" value="PHYTANOYL-COA DIOXYGENASE, PEROXISOMAL"/>
    <property type="match status" value="1"/>
</dbReference>
<reference evidence="2" key="1">
    <citation type="submission" date="2021-01" db="EMBL/GenBank/DDBJ databases">
        <authorList>
            <person name="Corre E."/>
            <person name="Pelletier E."/>
            <person name="Niang G."/>
            <person name="Scheremetjew M."/>
            <person name="Finn R."/>
            <person name="Kale V."/>
            <person name="Holt S."/>
            <person name="Cochrane G."/>
            <person name="Meng A."/>
            <person name="Brown T."/>
            <person name="Cohen L."/>
        </authorList>
    </citation>
    <scope>NUCLEOTIDE SEQUENCE</scope>
    <source>
        <strain evidence="2">NY070348D</strain>
    </source>
</reference>
<dbReference type="PANTHER" id="PTHR21308">
    <property type="entry name" value="PHYTANOYL-COA ALPHA-HYDROXYLASE"/>
    <property type="match status" value="1"/>
</dbReference>
<proteinExistence type="inferred from homology"/>
<evidence type="ECO:0008006" key="3">
    <source>
        <dbReference type="Google" id="ProtNLM"/>
    </source>
</evidence>
<accession>A0A7S2RCI0</accession>
<sequence>MERVCRLKQHLTNGSVVQYVLPEGAGILSSTQIKSYEENGYIVIKGVFTASELNAYRNRFSEICNGARRDPGMLVMKDVLLARDGSEQVRINSPDGNVTKIQNIQDDEVLFSFCKHPKLLKYVRAFCGDSIRSIHTMLINKPPDLGKGTSRHPMHQDLYYFPLAPAERIVGAWVAIDKVTRNNGCLAVIPGSHKKALLEHGYPEWKGGVNFGYHGVVEDLDIDARVYVEMDPGDCVLFHPLLIHGSGRNTTNGFRKAISCHYASGSLCSFAPMPMNFMNESFARLKIPPQLLPQDLKLKLVQERWKLVSRQVAGTPSEEWTLDSSLTNKVTEAVSKATVANKK</sequence>
<name>A0A7S2RCI0_9STRA</name>
<dbReference type="Pfam" id="PF05721">
    <property type="entry name" value="PhyH"/>
    <property type="match status" value="1"/>
</dbReference>
<organism evidence="2">
    <name type="scientific">Mucochytrium quahogii</name>
    <dbReference type="NCBI Taxonomy" id="96639"/>
    <lineage>
        <taxon>Eukaryota</taxon>
        <taxon>Sar</taxon>
        <taxon>Stramenopiles</taxon>
        <taxon>Bigyra</taxon>
        <taxon>Labyrinthulomycetes</taxon>
        <taxon>Thraustochytrida</taxon>
        <taxon>Thraustochytriidae</taxon>
        <taxon>Mucochytrium</taxon>
    </lineage>
</organism>
<dbReference type="EMBL" id="HBHK01003368">
    <property type="protein sequence ID" value="CAD9667264.1"/>
    <property type="molecule type" value="Transcribed_RNA"/>
</dbReference>
<dbReference type="GO" id="GO:0001561">
    <property type="term" value="P:fatty acid alpha-oxidation"/>
    <property type="evidence" value="ECO:0007669"/>
    <property type="project" value="InterPro"/>
</dbReference>
<dbReference type="GO" id="GO:0048244">
    <property type="term" value="F:phytanoyl-CoA dioxygenase activity"/>
    <property type="evidence" value="ECO:0007669"/>
    <property type="project" value="InterPro"/>
</dbReference>
<dbReference type="SUPFAM" id="SSF51197">
    <property type="entry name" value="Clavaminate synthase-like"/>
    <property type="match status" value="1"/>
</dbReference>
<evidence type="ECO:0000256" key="1">
    <source>
        <dbReference type="ARBA" id="ARBA00005830"/>
    </source>
</evidence>
<dbReference type="AlphaFoldDB" id="A0A7S2RCI0"/>
<dbReference type="InterPro" id="IPR047128">
    <property type="entry name" value="PhyH"/>
</dbReference>
<dbReference type="InterPro" id="IPR008775">
    <property type="entry name" value="Phytyl_CoA_dOase-like"/>
</dbReference>
<comment type="similarity">
    <text evidence="1">Belongs to the PhyH family.</text>
</comment>
<gene>
    <name evidence="2" type="ORF">QSP1433_LOCUS2023</name>
</gene>
<evidence type="ECO:0000313" key="2">
    <source>
        <dbReference type="EMBL" id="CAD9667264.1"/>
    </source>
</evidence>